<dbReference type="AlphaFoldDB" id="A0A5B7IHI0"/>
<name>A0A5B7IHI0_PORTR</name>
<keyword evidence="3" id="KW-1185">Reference proteome</keyword>
<organism evidence="2 3">
    <name type="scientific">Portunus trituberculatus</name>
    <name type="common">Swimming crab</name>
    <name type="synonym">Neptunus trituberculatus</name>
    <dbReference type="NCBI Taxonomy" id="210409"/>
    <lineage>
        <taxon>Eukaryota</taxon>
        <taxon>Metazoa</taxon>
        <taxon>Ecdysozoa</taxon>
        <taxon>Arthropoda</taxon>
        <taxon>Crustacea</taxon>
        <taxon>Multicrustacea</taxon>
        <taxon>Malacostraca</taxon>
        <taxon>Eumalacostraca</taxon>
        <taxon>Eucarida</taxon>
        <taxon>Decapoda</taxon>
        <taxon>Pleocyemata</taxon>
        <taxon>Brachyura</taxon>
        <taxon>Eubrachyura</taxon>
        <taxon>Portunoidea</taxon>
        <taxon>Portunidae</taxon>
        <taxon>Portuninae</taxon>
        <taxon>Portunus</taxon>
    </lineage>
</organism>
<evidence type="ECO:0000256" key="1">
    <source>
        <dbReference type="SAM" id="MobiDB-lite"/>
    </source>
</evidence>
<dbReference type="Proteomes" id="UP000324222">
    <property type="component" value="Unassembled WGS sequence"/>
</dbReference>
<evidence type="ECO:0000313" key="2">
    <source>
        <dbReference type="EMBL" id="MPC83950.1"/>
    </source>
</evidence>
<proteinExistence type="predicted"/>
<accession>A0A5B7IHI0</accession>
<reference evidence="2 3" key="1">
    <citation type="submission" date="2019-05" db="EMBL/GenBank/DDBJ databases">
        <title>Another draft genome of Portunus trituberculatus and its Hox gene families provides insights of decapod evolution.</title>
        <authorList>
            <person name="Jeong J.-H."/>
            <person name="Song I."/>
            <person name="Kim S."/>
            <person name="Choi T."/>
            <person name="Kim D."/>
            <person name="Ryu S."/>
            <person name="Kim W."/>
        </authorList>
    </citation>
    <scope>NUCLEOTIDE SEQUENCE [LARGE SCALE GENOMIC DNA]</scope>
    <source>
        <tissue evidence="2">Muscle</tissue>
    </source>
</reference>
<protein>
    <submittedName>
        <fullName evidence="2">Uncharacterized protein</fullName>
    </submittedName>
</protein>
<sequence>MMEHKATNCFHMLGIRTQDHSTASPPLSLARSAPFSFMSKEDGSLITRRISPDGMACKENGGRKEARKEGKKEGRKEGRKEGSE</sequence>
<dbReference type="EMBL" id="VSRR010063988">
    <property type="protein sequence ID" value="MPC83950.1"/>
    <property type="molecule type" value="Genomic_DNA"/>
</dbReference>
<comment type="caution">
    <text evidence="2">The sequence shown here is derived from an EMBL/GenBank/DDBJ whole genome shotgun (WGS) entry which is preliminary data.</text>
</comment>
<feature type="region of interest" description="Disordered" evidence="1">
    <location>
        <begin position="50"/>
        <end position="84"/>
    </location>
</feature>
<feature type="compositionally biased region" description="Basic and acidic residues" evidence="1">
    <location>
        <begin position="60"/>
        <end position="84"/>
    </location>
</feature>
<gene>
    <name evidence="2" type="ORF">E2C01_078673</name>
</gene>
<evidence type="ECO:0000313" key="3">
    <source>
        <dbReference type="Proteomes" id="UP000324222"/>
    </source>
</evidence>